<organism evidence="1 2">
    <name type="scientific">Gossypium armourianum</name>
    <dbReference type="NCBI Taxonomy" id="34283"/>
    <lineage>
        <taxon>Eukaryota</taxon>
        <taxon>Viridiplantae</taxon>
        <taxon>Streptophyta</taxon>
        <taxon>Embryophyta</taxon>
        <taxon>Tracheophyta</taxon>
        <taxon>Spermatophyta</taxon>
        <taxon>Magnoliopsida</taxon>
        <taxon>eudicotyledons</taxon>
        <taxon>Gunneridae</taxon>
        <taxon>Pentapetalae</taxon>
        <taxon>rosids</taxon>
        <taxon>malvids</taxon>
        <taxon>Malvales</taxon>
        <taxon>Malvaceae</taxon>
        <taxon>Malvoideae</taxon>
        <taxon>Gossypium</taxon>
    </lineage>
</organism>
<dbReference type="AlphaFoldDB" id="A0A7J9KA60"/>
<accession>A0A7J9KA60</accession>
<proteinExistence type="predicted"/>
<protein>
    <submittedName>
        <fullName evidence="1">Uncharacterized protein</fullName>
    </submittedName>
</protein>
<evidence type="ECO:0000313" key="1">
    <source>
        <dbReference type="EMBL" id="MBA0843355.1"/>
    </source>
</evidence>
<dbReference type="Proteomes" id="UP000593575">
    <property type="component" value="Unassembled WGS sequence"/>
</dbReference>
<reference evidence="1 2" key="1">
    <citation type="journal article" date="2019" name="Genome Biol. Evol.">
        <title>Insights into the evolution of the New World diploid cottons (Gossypium, subgenus Houzingenia) based on genome sequencing.</title>
        <authorList>
            <person name="Grover C.E."/>
            <person name="Arick M.A. 2nd"/>
            <person name="Thrash A."/>
            <person name="Conover J.L."/>
            <person name="Sanders W.S."/>
            <person name="Peterson D.G."/>
            <person name="Frelichowski J.E."/>
            <person name="Scheffler J.A."/>
            <person name="Scheffler B.E."/>
            <person name="Wendel J.F."/>
        </authorList>
    </citation>
    <scope>NUCLEOTIDE SEQUENCE [LARGE SCALE GENOMIC DNA]</scope>
    <source>
        <strain evidence="1">6</strain>
        <tissue evidence="1">Leaf</tissue>
    </source>
</reference>
<keyword evidence="2" id="KW-1185">Reference proteome</keyword>
<dbReference type="EMBL" id="JABFAE010000013">
    <property type="protein sequence ID" value="MBA0843355.1"/>
    <property type="molecule type" value="Genomic_DNA"/>
</dbReference>
<comment type="caution">
    <text evidence="1">The sequence shown here is derived from an EMBL/GenBank/DDBJ whole genome shotgun (WGS) entry which is preliminary data.</text>
</comment>
<evidence type="ECO:0000313" key="2">
    <source>
        <dbReference type="Proteomes" id="UP000593575"/>
    </source>
</evidence>
<feature type="non-terminal residue" evidence="1">
    <location>
        <position position="1"/>
    </location>
</feature>
<sequence length="63" mass="7271">VTQWGLDLGFLEVEIKGDALFVIKNTLQKRRIDWRKVHTLGVPDSYAQATGDVFSDMHREKQI</sequence>
<feature type="non-terminal residue" evidence="1">
    <location>
        <position position="63"/>
    </location>
</feature>
<name>A0A7J9KA60_9ROSI</name>
<gene>
    <name evidence="1" type="ORF">Goarm_000552</name>
</gene>